<dbReference type="RefSeq" id="WP_227705086.1">
    <property type="nucleotide sequence ID" value="NZ_CP123000.1"/>
</dbReference>
<evidence type="ECO:0000259" key="1">
    <source>
        <dbReference type="Pfam" id="PF18135"/>
    </source>
</evidence>
<proteinExistence type="predicted"/>
<sequence length="344" mass="40163">MDTYESERARWEAQSESKTTGGWVDRSIKWTSELENYLRTSVPLKFRRERIRPAAYRPFCSLHTYYDRIVTHRLYQQDSIFPFERVEANQLIVFSDPAAQKPWMTCSVDRLPDLHYVGAAAGTVCTPLYRYTSSGERVDNITDWGLKQFQSHYGKAEKISKEDIFHYVYGVLHDPLYREKYALNLKREFPRIPFYPDFRAWADWGKRLMELHIGYETVEPWPLERLDTPDEKARAAGVSAKAILKADKEGGIIRLDSETQLSGIPAEAWTYRLGNRSGLEWILDQYKEKTPKDPTIREKFNTYRFADYKEKVIDLLMRVTRVSVETVAITEAMKSARRATEDAA</sequence>
<dbReference type="Pfam" id="PF18135">
    <property type="entry name" value="Type_ISP_C"/>
    <property type="match status" value="1"/>
</dbReference>
<dbReference type="EMBL" id="CP123000">
    <property type="protein sequence ID" value="WGI71083.1"/>
    <property type="molecule type" value="Genomic_DNA"/>
</dbReference>
<gene>
    <name evidence="2" type="ORF">QEO92_04315</name>
</gene>
<reference evidence="2 3" key="1">
    <citation type="submission" date="2023-04" db="EMBL/GenBank/DDBJ databases">
        <title>Neorhizobium petrolearium OS53, complete genome.</title>
        <authorList>
            <person name="Yu T."/>
        </authorList>
    </citation>
    <scope>NUCLEOTIDE SEQUENCE [LARGE SCALE GENOMIC DNA]</scope>
    <source>
        <strain evidence="2 3">OS53</strain>
    </source>
</reference>
<evidence type="ECO:0000313" key="3">
    <source>
        <dbReference type="Proteomes" id="UP001227095"/>
    </source>
</evidence>
<feature type="domain" description="Type ISP restriction-modification enzyme LLaBIII C-terminal specificity" evidence="1">
    <location>
        <begin position="2"/>
        <end position="315"/>
    </location>
</feature>
<keyword evidence="3" id="KW-1185">Reference proteome</keyword>
<evidence type="ECO:0000313" key="2">
    <source>
        <dbReference type="EMBL" id="WGI71083.1"/>
    </source>
</evidence>
<dbReference type="InterPro" id="IPR041635">
    <property type="entry name" value="Type_ISP_LLaBIII_C"/>
</dbReference>
<protein>
    <recommendedName>
        <fullName evidence="1">Type ISP restriction-modification enzyme LLaBIII C-terminal specificity domain-containing protein</fullName>
    </recommendedName>
</protein>
<name>A0ABY8M971_9HYPH</name>
<dbReference type="Proteomes" id="UP001227095">
    <property type="component" value="Chromosome"/>
</dbReference>
<organism evidence="2 3">
    <name type="scientific">Neorhizobium petrolearium</name>
    <dbReference type="NCBI Taxonomy" id="515361"/>
    <lineage>
        <taxon>Bacteria</taxon>
        <taxon>Pseudomonadati</taxon>
        <taxon>Pseudomonadota</taxon>
        <taxon>Alphaproteobacteria</taxon>
        <taxon>Hyphomicrobiales</taxon>
        <taxon>Rhizobiaceae</taxon>
        <taxon>Rhizobium/Agrobacterium group</taxon>
        <taxon>Neorhizobium</taxon>
    </lineage>
</organism>
<accession>A0ABY8M971</accession>